<dbReference type="CDD" id="cd01127">
    <property type="entry name" value="TrwB_TraG_TraD_VirD4"/>
    <property type="match status" value="2"/>
</dbReference>
<proteinExistence type="inferred from homology"/>
<dbReference type="PANTHER" id="PTHR37937">
    <property type="entry name" value="CONJUGATIVE TRANSFER: DNA TRANSPORT"/>
    <property type="match status" value="1"/>
</dbReference>
<evidence type="ECO:0000256" key="2">
    <source>
        <dbReference type="ARBA" id="ARBA00008806"/>
    </source>
</evidence>
<dbReference type="AlphaFoldDB" id="A0AAJ1WZC2"/>
<protein>
    <submittedName>
        <fullName evidence="7">Type IV secretion system protein VirD4</fullName>
    </submittedName>
</protein>
<dbReference type="InterPro" id="IPR027417">
    <property type="entry name" value="P-loop_NTPase"/>
</dbReference>
<accession>A0AAJ1WZC2</accession>
<dbReference type="Proteomes" id="UP001223420">
    <property type="component" value="Unassembled WGS sequence"/>
</dbReference>
<dbReference type="InterPro" id="IPR003688">
    <property type="entry name" value="TraG/VirD4"/>
</dbReference>
<comment type="subcellular location">
    <subcellularLocation>
        <location evidence="1">Cell membrane</location>
        <topology evidence="1">Multi-pass membrane protein</topology>
    </subcellularLocation>
</comment>
<keyword evidence="5" id="KW-1133">Transmembrane helix</keyword>
<keyword evidence="3" id="KW-1003">Cell membrane</keyword>
<name>A0AAJ1WZC2_9HYPH</name>
<evidence type="ECO:0000256" key="1">
    <source>
        <dbReference type="ARBA" id="ARBA00004651"/>
    </source>
</evidence>
<gene>
    <name evidence="7" type="ORF">QO001_005757</name>
</gene>
<dbReference type="Gene3D" id="3.40.50.300">
    <property type="entry name" value="P-loop containing nucleotide triphosphate hydrolases"/>
    <property type="match status" value="1"/>
</dbReference>
<dbReference type="SUPFAM" id="SSF52540">
    <property type="entry name" value="P-loop containing nucleoside triphosphate hydrolases"/>
    <property type="match status" value="1"/>
</dbReference>
<evidence type="ECO:0000256" key="4">
    <source>
        <dbReference type="ARBA" id="ARBA00022692"/>
    </source>
</evidence>
<dbReference type="InterPro" id="IPR051539">
    <property type="entry name" value="T4SS-coupling_protein"/>
</dbReference>
<organism evidence="7 8">
    <name type="scientific">Methylobacterium brachiatum</name>
    <dbReference type="NCBI Taxonomy" id="269660"/>
    <lineage>
        <taxon>Bacteria</taxon>
        <taxon>Pseudomonadati</taxon>
        <taxon>Pseudomonadota</taxon>
        <taxon>Alphaproteobacteria</taxon>
        <taxon>Hyphomicrobiales</taxon>
        <taxon>Methylobacteriaceae</taxon>
        <taxon>Methylobacterium</taxon>
    </lineage>
</organism>
<dbReference type="PANTHER" id="PTHR37937:SF1">
    <property type="entry name" value="CONJUGATIVE TRANSFER: DNA TRANSPORT"/>
    <property type="match status" value="1"/>
</dbReference>
<evidence type="ECO:0000256" key="6">
    <source>
        <dbReference type="ARBA" id="ARBA00023136"/>
    </source>
</evidence>
<dbReference type="EMBL" id="JAUSWL010000018">
    <property type="protein sequence ID" value="MDQ0546805.1"/>
    <property type="molecule type" value="Genomic_DNA"/>
</dbReference>
<evidence type="ECO:0000256" key="5">
    <source>
        <dbReference type="ARBA" id="ARBA00022989"/>
    </source>
</evidence>
<dbReference type="RefSeq" id="WP_007564049.1">
    <property type="nucleotide sequence ID" value="NZ_JARVWR010000020.1"/>
</dbReference>
<evidence type="ECO:0000313" key="7">
    <source>
        <dbReference type="EMBL" id="MDQ0546805.1"/>
    </source>
</evidence>
<evidence type="ECO:0000313" key="8">
    <source>
        <dbReference type="Proteomes" id="UP001223420"/>
    </source>
</evidence>
<keyword evidence="4" id="KW-0812">Transmembrane</keyword>
<evidence type="ECO:0000256" key="3">
    <source>
        <dbReference type="ARBA" id="ARBA00022475"/>
    </source>
</evidence>
<comment type="caution">
    <text evidence="7">The sequence shown here is derived from an EMBL/GenBank/DDBJ whole genome shotgun (WGS) entry which is preliminary data.</text>
</comment>
<keyword evidence="6" id="KW-0472">Membrane</keyword>
<reference evidence="7" key="1">
    <citation type="submission" date="2023-07" db="EMBL/GenBank/DDBJ databases">
        <title>Genomic Encyclopedia of Type Strains, Phase IV (KMG-IV): sequencing the most valuable type-strain genomes for metagenomic binning, comparative biology and taxonomic classification.</title>
        <authorList>
            <person name="Goeker M."/>
        </authorList>
    </citation>
    <scope>NUCLEOTIDE SEQUENCE</scope>
    <source>
        <strain evidence="7">DSM 19569</strain>
    </source>
</reference>
<dbReference type="GO" id="GO:0005886">
    <property type="term" value="C:plasma membrane"/>
    <property type="evidence" value="ECO:0007669"/>
    <property type="project" value="UniProtKB-SubCell"/>
</dbReference>
<sequence length="555" mass="59985">MTALLKSAALLLATLLFGYPLAALIRHGYDTSLWLDAVPTPGRWFVLLWQSRGQSGLIAYEAMFGGTAPGFAGGGATEAWALFGSTAAVIGLLLAPRPAEPRRDPNATYGDARLANLRERRRMSAGLELGHDPDTGRPIRVAVRSNLLSIAPPRTGKTSGLVIPNLAAPEAQAWFGPAVVIDPKGEVYRAVAERRRALGRQVRCLDPCGLVGGTDTLNPLLRANPRNILYLQRVARALLPGASGSEDAYFLNRAADAIVAGFLGARRLGTPTPVAVSRLLADPEAFSSALAGLRAEPAVKMHALLSAEPKTRDPILSTAQQAFSWCDDPRLQRLTEQSSFALTDLCAGQADLFLTLPTEDLESLAPLIRWLLTEIFTAIRRNRPRERVVIFLDEAFALGRFREIVVAASELPGANASLWTFWQDRSQLIATYGDAEARTLLNTAEITTVSDPALVDPDEREHWSRALGDYTLLEESRTTEAAAAGRSARTTVALTPKAVRLRSAEALGRLPTEQLLVFPNSPTYAKRPLLLYKTRHDDARLQGLVRDVGATAAAG</sequence>
<dbReference type="Pfam" id="PF02534">
    <property type="entry name" value="T4SS-DNA_transf"/>
    <property type="match status" value="1"/>
</dbReference>
<comment type="similarity">
    <text evidence="2">Belongs to the VirD4/TraG family.</text>
</comment>